<dbReference type="EMBL" id="UINC01026127">
    <property type="protein sequence ID" value="SVB03009.1"/>
    <property type="molecule type" value="Genomic_DNA"/>
</dbReference>
<keyword evidence="2" id="KW-0812">Transmembrane</keyword>
<dbReference type="InterPro" id="IPR004027">
    <property type="entry name" value="SEC_C_motif"/>
</dbReference>
<feature type="compositionally biased region" description="Basic and acidic residues" evidence="1">
    <location>
        <begin position="143"/>
        <end position="156"/>
    </location>
</feature>
<evidence type="ECO:0000256" key="1">
    <source>
        <dbReference type="SAM" id="MobiDB-lite"/>
    </source>
</evidence>
<feature type="region of interest" description="Disordered" evidence="1">
    <location>
        <begin position="57"/>
        <end position="209"/>
    </location>
</feature>
<dbReference type="Gene3D" id="3.10.450.50">
    <property type="match status" value="1"/>
</dbReference>
<gene>
    <name evidence="3" type="ORF">METZ01_LOCUS155863</name>
</gene>
<dbReference type="AlphaFoldDB" id="A0A382ANM2"/>
<evidence type="ECO:0000313" key="3">
    <source>
        <dbReference type="EMBL" id="SVB03009.1"/>
    </source>
</evidence>
<sequence length="209" mass="22250">MSEKPGRNDLCHCGSGKKFKICHGRSSDRSYQLWIVVGVLSLAAIWFFTSGSEPTVTPLSSSSNSFSPQASNRTMPTGNPPPGKVWSSEHGHWHDSPTISATTTPNPGSKGQKPQPPGEPPPGKVWSSEHGHWHDSSSGALEKGSDLSIKEAKPKPNGEAPPGKTWSSEHGHWHDSPSVPATTGSGLNLKEPKLRPLGGLTPEKTQSSQ</sequence>
<dbReference type="SUPFAM" id="SSF103642">
    <property type="entry name" value="Sec-C motif"/>
    <property type="match status" value="1"/>
</dbReference>
<protein>
    <submittedName>
        <fullName evidence="3">Uncharacterized protein</fullName>
    </submittedName>
</protein>
<proteinExistence type="predicted"/>
<name>A0A382ANM2_9ZZZZ</name>
<feature type="compositionally biased region" description="Pro residues" evidence="1">
    <location>
        <begin position="114"/>
        <end position="123"/>
    </location>
</feature>
<feature type="compositionally biased region" description="Low complexity" evidence="1">
    <location>
        <begin position="60"/>
        <end position="71"/>
    </location>
</feature>
<organism evidence="3">
    <name type="scientific">marine metagenome</name>
    <dbReference type="NCBI Taxonomy" id="408172"/>
    <lineage>
        <taxon>unclassified sequences</taxon>
        <taxon>metagenomes</taxon>
        <taxon>ecological metagenomes</taxon>
    </lineage>
</organism>
<keyword evidence="2" id="KW-0472">Membrane</keyword>
<keyword evidence="2" id="KW-1133">Transmembrane helix</keyword>
<feature type="transmembrane region" description="Helical" evidence="2">
    <location>
        <begin position="31"/>
        <end position="49"/>
    </location>
</feature>
<reference evidence="3" key="1">
    <citation type="submission" date="2018-05" db="EMBL/GenBank/DDBJ databases">
        <authorList>
            <person name="Lanie J.A."/>
            <person name="Ng W.-L."/>
            <person name="Kazmierczak K.M."/>
            <person name="Andrzejewski T.M."/>
            <person name="Davidsen T.M."/>
            <person name="Wayne K.J."/>
            <person name="Tettelin H."/>
            <person name="Glass J.I."/>
            <person name="Rusch D."/>
            <person name="Podicherti R."/>
            <person name="Tsui H.-C.T."/>
            <person name="Winkler M.E."/>
        </authorList>
    </citation>
    <scope>NUCLEOTIDE SEQUENCE</scope>
</reference>
<accession>A0A382ANM2</accession>
<dbReference type="Pfam" id="PF02810">
    <property type="entry name" value="SEC-C"/>
    <property type="match status" value="1"/>
</dbReference>
<evidence type="ECO:0000256" key="2">
    <source>
        <dbReference type="SAM" id="Phobius"/>
    </source>
</evidence>